<keyword evidence="2" id="KW-0805">Transcription regulation</keyword>
<accession>A0A162S1C7</accession>
<comment type="similarity">
    <text evidence="1">Belongs to the LysR transcriptional regulatory family.</text>
</comment>
<comment type="caution">
    <text evidence="6">The sequence shown here is derived from an EMBL/GenBank/DDBJ whole genome shotgun (WGS) entry which is preliminary data.</text>
</comment>
<evidence type="ECO:0000313" key="7">
    <source>
        <dbReference type="Proteomes" id="UP000076603"/>
    </source>
</evidence>
<dbReference type="PROSITE" id="PS50931">
    <property type="entry name" value="HTH_LYSR"/>
    <property type="match status" value="1"/>
</dbReference>
<dbReference type="PANTHER" id="PTHR30126:SF64">
    <property type="entry name" value="HTH-TYPE TRANSCRIPTIONAL REGULATOR CITR"/>
    <property type="match status" value="1"/>
</dbReference>
<dbReference type="PANTHER" id="PTHR30126">
    <property type="entry name" value="HTH-TYPE TRANSCRIPTIONAL REGULATOR"/>
    <property type="match status" value="1"/>
</dbReference>
<dbReference type="OrthoDB" id="9785745at2"/>
<evidence type="ECO:0000256" key="2">
    <source>
        <dbReference type="ARBA" id="ARBA00023015"/>
    </source>
</evidence>
<name>A0A162S1C7_9CLOT</name>
<evidence type="ECO:0000313" key="6">
    <source>
        <dbReference type="EMBL" id="KZL90649.1"/>
    </source>
</evidence>
<dbReference type="Pfam" id="PF00126">
    <property type="entry name" value="HTH_1"/>
    <property type="match status" value="1"/>
</dbReference>
<dbReference type="SUPFAM" id="SSF46785">
    <property type="entry name" value="Winged helix' DNA-binding domain"/>
    <property type="match status" value="1"/>
</dbReference>
<dbReference type="AlphaFoldDB" id="A0A162S1C7"/>
<sequence length="299" mass="33727">MDLHYLWLFYKVAQHHSFSKAAEELLLSQPTISMQVKKLESQLGISLFDRFGKNIYLSREGEFVFSYAAKIFETVKELEDQLAIRKGKIAGNIHIGASNTPGAYILPHLIGAFKQEYPDINVHLHIGNTHEILNMIITNQVDFAVIGGDYNYKKTFVTKKLLDDTVIMIGSPKNPLTQKEYVLAEDLKTQPFIAHEPESNLFDYTEFILKSDLGVPSNISMVLGNISAIKHAVAANLGISIVPLSSIKRDLENGMVKKISIEGKVWNYPFYLVNYSDKKFNVPSTLLIKAIEENICDFI</sequence>
<dbReference type="Pfam" id="PF03466">
    <property type="entry name" value="LysR_substrate"/>
    <property type="match status" value="1"/>
</dbReference>
<dbReference type="SUPFAM" id="SSF53850">
    <property type="entry name" value="Periplasmic binding protein-like II"/>
    <property type="match status" value="1"/>
</dbReference>
<dbReference type="Proteomes" id="UP000076603">
    <property type="component" value="Unassembled WGS sequence"/>
</dbReference>
<dbReference type="Gene3D" id="1.10.10.10">
    <property type="entry name" value="Winged helix-like DNA-binding domain superfamily/Winged helix DNA-binding domain"/>
    <property type="match status" value="1"/>
</dbReference>
<dbReference type="GO" id="GO:0000976">
    <property type="term" value="F:transcription cis-regulatory region binding"/>
    <property type="evidence" value="ECO:0007669"/>
    <property type="project" value="TreeGrafter"/>
</dbReference>
<evidence type="ECO:0000256" key="3">
    <source>
        <dbReference type="ARBA" id="ARBA00023125"/>
    </source>
</evidence>
<dbReference type="PRINTS" id="PR00039">
    <property type="entry name" value="HTHLYSR"/>
</dbReference>
<dbReference type="RefSeq" id="WP_066625156.1">
    <property type="nucleotide sequence ID" value="NZ_FQXL01000028.1"/>
</dbReference>
<dbReference type="STRING" id="1121326.CLMAG_35490"/>
<dbReference type="InterPro" id="IPR000847">
    <property type="entry name" value="LysR_HTH_N"/>
</dbReference>
<dbReference type="InterPro" id="IPR005119">
    <property type="entry name" value="LysR_subst-bd"/>
</dbReference>
<keyword evidence="4" id="KW-0804">Transcription</keyword>
<dbReference type="FunFam" id="1.10.10.10:FF:000001">
    <property type="entry name" value="LysR family transcriptional regulator"/>
    <property type="match status" value="1"/>
</dbReference>
<reference evidence="6 7" key="1">
    <citation type="submission" date="2016-04" db="EMBL/GenBank/DDBJ databases">
        <title>Genome sequence of Clostridium magnum DSM 2767.</title>
        <authorList>
            <person name="Poehlein A."/>
            <person name="Uhlig R."/>
            <person name="Fischer R."/>
            <person name="Bahl H."/>
            <person name="Daniel R."/>
        </authorList>
    </citation>
    <scope>NUCLEOTIDE SEQUENCE [LARGE SCALE GENOMIC DNA]</scope>
    <source>
        <strain evidence="6 7">DSM 2767</strain>
    </source>
</reference>
<dbReference type="Gene3D" id="3.40.190.10">
    <property type="entry name" value="Periplasmic binding protein-like II"/>
    <property type="match status" value="2"/>
</dbReference>
<dbReference type="EMBL" id="LWAE01000004">
    <property type="protein sequence ID" value="KZL90649.1"/>
    <property type="molecule type" value="Genomic_DNA"/>
</dbReference>
<evidence type="ECO:0000256" key="4">
    <source>
        <dbReference type="ARBA" id="ARBA00023163"/>
    </source>
</evidence>
<organism evidence="6 7">
    <name type="scientific">Clostridium magnum DSM 2767</name>
    <dbReference type="NCBI Taxonomy" id="1121326"/>
    <lineage>
        <taxon>Bacteria</taxon>
        <taxon>Bacillati</taxon>
        <taxon>Bacillota</taxon>
        <taxon>Clostridia</taxon>
        <taxon>Eubacteriales</taxon>
        <taxon>Clostridiaceae</taxon>
        <taxon>Clostridium</taxon>
    </lineage>
</organism>
<dbReference type="PATRIC" id="fig|1121326.3.peg.3592"/>
<dbReference type="InterPro" id="IPR036388">
    <property type="entry name" value="WH-like_DNA-bd_sf"/>
</dbReference>
<gene>
    <name evidence="6" type="primary">cmpR_1</name>
    <name evidence="6" type="ORF">CLMAG_35490</name>
</gene>
<feature type="domain" description="HTH lysR-type" evidence="5">
    <location>
        <begin position="1"/>
        <end position="58"/>
    </location>
</feature>
<dbReference type="GO" id="GO:0003700">
    <property type="term" value="F:DNA-binding transcription factor activity"/>
    <property type="evidence" value="ECO:0007669"/>
    <property type="project" value="InterPro"/>
</dbReference>
<protein>
    <submittedName>
        <fullName evidence="6">HTH-type transcriptional activator CmpR</fullName>
    </submittedName>
</protein>
<proteinExistence type="inferred from homology"/>
<evidence type="ECO:0000259" key="5">
    <source>
        <dbReference type="PROSITE" id="PS50931"/>
    </source>
</evidence>
<keyword evidence="3" id="KW-0238">DNA-binding</keyword>
<evidence type="ECO:0000256" key="1">
    <source>
        <dbReference type="ARBA" id="ARBA00009437"/>
    </source>
</evidence>
<dbReference type="InterPro" id="IPR036390">
    <property type="entry name" value="WH_DNA-bd_sf"/>
</dbReference>
<keyword evidence="7" id="KW-1185">Reference proteome</keyword>